<feature type="region of interest" description="Disordered" evidence="1">
    <location>
        <begin position="82"/>
        <end position="104"/>
    </location>
</feature>
<dbReference type="Pfam" id="PF03004">
    <property type="entry name" value="Transposase_24"/>
    <property type="match status" value="1"/>
</dbReference>
<dbReference type="STRING" id="35608.A0A2U1P527"/>
<evidence type="ECO:0000313" key="2">
    <source>
        <dbReference type="EMBL" id="PWA80874.1"/>
    </source>
</evidence>
<evidence type="ECO:0000256" key="1">
    <source>
        <dbReference type="SAM" id="MobiDB-lite"/>
    </source>
</evidence>
<accession>A0A2U1P527</accession>
<feature type="region of interest" description="Disordered" evidence="1">
    <location>
        <begin position="485"/>
        <end position="515"/>
    </location>
</feature>
<reference evidence="2 3" key="1">
    <citation type="journal article" date="2018" name="Mol. Plant">
        <title>The genome of Artemisia annua provides insight into the evolution of Asteraceae family and artemisinin biosynthesis.</title>
        <authorList>
            <person name="Shen Q."/>
            <person name="Zhang L."/>
            <person name="Liao Z."/>
            <person name="Wang S."/>
            <person name="Yan T."/>
            <person name="Shi P."/>
            <person name="Liu M."/>
            <person name="Fu X."/>
            <person name="Pan Q."/>
            <person name="Wang Y."/>
            <person name="Lv Z."/>
            <person name="Lu X."/>
            <person name="Zhang F."/>
            <person name="Jiang W."/>
            <person name="Ma Y."/>
            <person name="Chen M."/>
            <person name="Hao X."/>
            <person name="Li L."/>
            <person name="Tang Y."/>
            <person name="Lv G."/>
            <person name="Zhou Y."/>
            <person name="Sun X."/>
            <person name="Brodelius P.E."/>
            <person name="Rose J.K.C."/>
            <person name="Tang K."/>
        </authorList>
    </citation>
    <scope>NUCLEOTIDE SEQUENCE [LARGE SCALE GENOMIC DNA]</scope>
    <source>
        <strain evidence="3">cv. Huhao1</strain>
        <tissue evidence="2">Leaf</tissue>
    </source>
</reference>
<dbReference type="OrthoDB" id="1435984at2759"/>
<feature type="region of interest" description="Disordered" evidence="1">
    <location>
        <begin position="364"/>
        <end position="387"/>
    </location>
</feature>
<dbReference type="Proteomes" id="UP000245207">
    <property type="component" value="Unassembled WGS sequence"/>
</dbReference>
<feature type="compositionally biased region" description="Basic and acidic residues" evidence="1">
    <location>
        <begin position="491"/>
        <end position="515"/>
    </location>
</feature>
<name>A0A2U1P527_ARTAN</name>
<gene>
    <name evidence="2" type="ORF">CTI12_AA193260</name>
</gene>
<keyword evidence="3" id="KW-1185">Reference proteome</keyword>
<sequence length="559" mass="63093">MGTLIDKFDEHDGPVRAVHFHPLQPLFVSGGVSSLAEIRSLLVYVKGCKSVSSLAEISGLLVYVKGCKRVSSLAEISVNMKRSLEKRSTSNSKKPSYAGRGSTSLACSAGRGNVSDVVADDMNSNIQSLVRPSNRSCSGDKGRHTSNQSVSHVRVSNSPNLVGLENEADVHVGPHVDAAEVATNTSQTRRGPNAAETRCVDDVEVTTNTSQTRRGPNSAETRPDHPSQRKEIWVIDNEFVNNPGVVRKISKILRNAFHGSWATWKEVDEASRNELWTRFKTIYRWDPCIEKEVYDAWEAWLRKNFRGFMAEVRDEAKRKYTEATGIVFDGENYSLLASYGPNWMRDDRWQDLINRVWNSPKWRGKSRKASKNRNTEVDGSVGKHTCGSATMTQHRLNKEKETGAPVSFQVLFEDTHSQNGEYITPKTKRETYKEKLLIKHGSDKSLHPTGDIDLWLDCSGGKVKRRTFGTSSLLDPHFLMTGMPSTPSNCRSDHESSTSEVHRLEEKLEKQREDGVRREIALRKEFEDQREDDRREWQAKLKEFQDILLGKSPHLLPPN</sequence>
<protein>
    <submittedName>
        <fullName evidence="2">Transposase, Ptta/En/Spm</fullName>
    </submittedName>
</protein>
<feature type="compositionally biased region" description="Polar residues" evidence="1">
    <location>
        <begin position="205"/>
        <end position="220"/>
    </location>
</feature>
<feature type="region of interest" description="Disordered" evidence="1">
    <location>
        <begin position="127"/>
        <end position="155"/>
    </location>
</feature>
<evidence type="ECO:0000313" key="3">
    <source>
        <dbReference type="Proteomes" id="UP000245207"/>
    </source>
</evidence>
<dbReference type="EMBL" id="PKPP01001661">
    <property type="protein sequence ID" value="PWA80874.1"/>
    <property type="molecule type" value="Genomic_DNA"/>
</dbReference>
<proteinExistence type="predicted"/>
<feature type="compositionally biased region" description="Polar residues" evidence="1">
    <location>
        <begin position="127"/>
        <end position="137"/>
    </location>
</feature>
<comment type="caution">
    <text evidence="2">The sequence shown here is derived from an EMBL/GenBank/DDBJ whole genome shotgun (WGS) entry which is preliminary data.</text>
</comment>
<dbReference type="AlphaFoldDB" id="A0A2U1P527"/>
<feature type="compositionally biased region" description="Polar residues" evidence="1">
    <location>
        <begin position="145"/>
        <end position="155"/>
    </location>
</feature>
<dbReference type="InterPro" id="IPR004252">
    <property type="entry name" value="Probable_transposase_24"/>
</dbReference>
<organism evidence="2 3">
    <name type="scientific">Artemisia annua</name>
    <name type="common">Sweet wormwood</name>
    <dbReference type="NCBI Taxonomy" id="35608"/>
    <lineage>
        <taxon>Eukaryota</taxon>
        <taxon>Viridiplantae</taxon>
        <taxon>Streptophyta</taxon>
        <taxon>Embryophyta</taxon>
        <taxon>Tracheophyta</taxon>
        <taxon>Spermatophyta</taxon>
        <taxon>Magnoliopsida</taxon>
        <taxon>eudicotyledons</taxon>
        <taxon>Gunneridae</taxon>
        <taxon>Pentapetalae</taxon>
        <taxon>asterids</taxon>
        <taxon>campanulids</taxon>
        <taxon>Asterales</taxon>
        <taxon>Asteraceae</taxon>
        <taxon>Asteroideae</taxon>
        <taxon>Anthemideae</taxon>
        <taxon>Artemisiinae</taxon>
        <taxon>Artemisia</taxon>
    </lineage>
</organism>
<feature type="region of interest" description="Disordered" evidence="1">
    <location>
        <begin position="181"/>
        <end position="229"/>
    </location>
</feature>